<comment type="caution">
    <text evidence="2">The sequence shown here is derived from an EMBL/GenBank/DDBJ whole genome shotgun (WGS) entry which is preliminary data.</text>
</comment>
<dbReference type="SUPFAM" id="SSF56112">
    <property type="entry name" value="Protein kinase-like (PK-like)"/>
    <property type="match status" value="1"/>
</dbReference>
<dbReference type="Pfam" id="PF01636">
    <property type="entry name" value="APH"/>
    <property type="match status" value="1"/>
</dbReference>
<dbReference type="Gene3D" id="3.90.1200.10">
    <property type="match status" value="1"/>
</dbReference>
<dbReference type="InterPro" id="IPR002575">
    <property type="entry name" value="Aminoglycoside_PTrfase"/>
</dbReference>
<gene>
    <name evidence="2" type="ORF">GCM10009547_29020</name>
</gene>
<evidence type="ECO:0000259" key="1">
    <source>
        <dbReference type="Pfam" id="PF01636"/>
    </source>
</evidence>
<dbReference type="EMBL" id="BAAAHE010000023">
    <property type="protein sequence ID" value="GAA0624082.1"/>
    <property type="molecule type" value="Genomic_DNA"/>
</dbReference>
<evidence type="ECO:0000313" key="2">
    <source>
        <dbReference type="EMBL" id="GAA0624082.1"/>
    </source>
</evidence>
<dbReference type="InterPro" id="IPR011009">
    <property type="entry name" value="Kinase-like_dom_sf"/>
</dbReference>
<organism evidence="2 3">
    <name type="scientific">Sporichthya brevicatena</name>
    <dbReference type="NCBI Taxonomy" id="171442"/>
    <lineage>
        <taxon>Bacteria</taxon>
        <taxon>Bacillati</taxon>
        <taxon>Actinomycetota</taxon>
        <taxon>Actinomycetes</taxon>
        <taxon>Sporichthyales</taxon>
        <taxon>Sporichthyaceae</taxon>
        <taxon>Sporichthya</taxon>
    </lineage>
</organism>
<name>A0ABN1H000_9ACTN</name>
<keyword evidence="3" id="KW-1185">Reference proteome</keyword>
<accession>A0ABN1H000</accession>
<proteinExistence type="predicted"/>
<sequence length="394" mass="44344">MDPRLEFVQMTAKVARSYAAERITKPHPATLRQVPPGPDSVTREWLTLALCDGVPGAEVTSFQFGERDDGATARCPLTVRYNRAGREAGLPEHLFTKSCPTFTTRMLSAAVNLNEVESAFYTHLRPELDIEAPHGYYTAYDPLTERGFFILEDIGKTRGAVFGTVMTRQLNRAQAESLIEVLATIHARYWNAPIRRRFGGWIRNSVEYIERLNATLPAKKRMAVGVERGRDVIPPEIYARRDEIHPALMRAMVLNVEGPQTLLHTDVHPSNWYVTRDGRMGLFDFACLTTGGWARDVAYALATHLPPEDRREWERDLVTLHGEHLVKAGIAPPSPDEAFAQYSRQMTHGMLMWLGTLGLSKLMPSPHPQDVMMETVRRVTTAALDLGTLDLLRD</sequence>
<feature type="domain" description="Aminoglycoside phosphotransferase" evidence="1">
    <location>
        <begin position="117"/>
        <end position="319"/>
    </location>
</feature>
<dbReference type="RefSeq" id="WP_344605940.1">
    <property type="nucleotide sequence ID" value="NZ_BAAAHE010000023.1"/>
</dbReference>
<evidence type="ECO:0000313" key="3">
    <source>
        <dbReference type="Proteomes" id="UP001500957"/>
    </source>
</evidence>
<reference evidence="2 3" key="1">
    <citation type="journal article" date="2019" name="Int. J. Syst. Evol. Microbiol.">
        <title>The Global Catalogue of Microorganisms (GCM) 10K type strain sequencing project: providing services to taxonomists for standard genome sequencing and annotation.</title>
        <authorList>
            <consortium name="The Broad Institute Genomics Platform"/>
            <consortium name="The Broad Institute Genome Sequencing Center for Infectious Disease"/>
            <person name="Wu L."/>
            <person name="Ma J."/>
        </authorList>
    </citation>
    <scope>NUCLEOTIDE SEQUENCE [LARGE SCALE GENOMIC DNA]</scope>
    <source>
        <strain evidence="2 3">JCM 10671</strain>
    </source>
</reference>
<dbReference type="Proteomes" id="UP001500957">
    <property type="component" value="Unassembled WGS sequence"/>
</dbReference>
<protein>
    <submittedName>
        <fullName evidence="2">Phosphotransferase</fullName>
    </submittedName>
</protein>